<proteinExistence type="predicted"/>
<dbReference type="EMBL" id="JAADYS010000998">
    <property type="protein sequence ID" value="KAF4465681.1"/>
    <property type="molecule type" value="Genomic_DNA"/>
</dbReference>
<reference evidence="1 2" key="1">
    <citation type="submission" date="2020-01" db="EMBL/GenBank/DDBJ databases">
        <title>Identification and distribution of gene clusters putatively required for synthesis of sphingolipid metabolism inhibitors in phylogenetically diverse species of the filamentous fungus Fusarium.</title>
        <authorList>
            <person name="Kim H.-S."/>
            <person name="Busman M."/>
            <person name="Brown D.W."/>
            <person name="Divon H."/>
            <person name="Uhlig S."/>
            <person name="Proctor R.H."/>
        </authorList>
    </citation>
    <scope>NUCLEOTIDE SEQUENCE [LARGE SCALE GENOMIC DNA]</scope>
    <source>
        <strain evidence="1 2">NRRL 20459</strain>
    </source>
</reference>
<comment type="caution">
    <text evidence="1">The sequence shown here is derived from an EMBL/GenBank/DDBJ whole genome shotgun (WGS) entry which is preliminary data.</text>
</comment>
<dbReference type="Proteomes" id="UP000554235">
    <property type="component" value="Unassembled WGS sequence"/>
</dbReference>
<accession>A0A8H4LBC4</accession>
<evidence type="ECO:0000313" key="2">
    <source>
        <dbReference type="Proteomes" id="UP000554235"/>
    </source>
</evidence>
<dbReference type="AlphaFoldDB" id="A0A8H4LBC4"/>
<name>A0A8H4LBC4_9HYPO</name>
<evidence type="ECO:0000313" key="1">
    <source>
        <dbReference type="EMBL" id="KAF4465681.1"/>
    </source>
</evidence>
<organism evidence="1 2">
    <name type="scientific">Fusarium albosuccineum</name>
    <dbReference type="NCBI Taxonomy" id="1237068"/>
    <lineage>
        <taxon>Eukaryota</taxon>
        <taxon>Fungi</taxon>
        <taxon>Dikarya</taxon>
        <taxon>Ascomycota</taxon>
        <taxon>Pezizomycotina</taxon>
        <taxon>Sordariomycetes</taxon>
        <taxon>Hypocreomycetidae</taxon>
        <taxon>Hypocreales</taxon>
        <taxon>Nectriaceae</taxon>
        <taxon>Fusarium</taxon>
        <taxon>Fusarium decemcellulare species complex</taxon>
    </lineage>
</organism>
<dbReference type="OrthoDB" id="103819at2759"/>
<sequence>MDGVLNSLHKVVNDMKQESASTELAYSNAMPGLRAPLAERQLPPIERTASLARDLQTVWPAADSSGARAWIHELYLTEKSSSLCLVIYFSKSYSHAEFIITNAGLMYLFQDHAERVVEQRNESLSYAHMNRVNLETALANLPLNLPGDFNTIFALVLGVRGVYDSLHSVGWF</sequence>
<protein>
    <submittedName>
        <fullName evidence="1">Uncharacterized protein</fullName>
    </submittedName>
</protein>
<gene>
    <name evidence="1" type="ORF">FALBO_7477</name>
</gene>
<keyword evidence="2" id="KW-1185">Reference proteome</keyword>